<evidence type="ECO:0000313" key="3">
    <source>
        <dbReference type="Proteomes" id="UP001209570"/>
    </source>
</evidence>
<keyword evidence="3" id="KW-1185">Reference proteome</keyword>
<accession>A0AAD5Q3B4</accession>
<keyword evidence="1" id="KW-0812">Transmembrane</keyword>
<sequence>MIALAIAVGRDVDRERLDPVLAAALLFAVVTLPPLAGVRMMYTVCWLSFTALALLTASDAALGIATSMGITIMVGCSSRLWVHFVVGGGVFPKGDHVFRFTPPRSQHFWHAAYRIELLLNLFVPLFCVLAHQDFIIRNNAVWLDWMRDGLIAIGETFVGGLWDVTPARTLDEFITAVMTIPMEARQEMYRSWSARVVALAARMFNYPSAAKGLVVGPASEQFDLSPQFRREYMDRYILQGYGLWLNGAPDVSSAQSQKLEVIAETLELQAYLTHSY</sequence>
<feature type="transmembrane region" description="Helical" evidence="1">
    <location>
        <begin position="44"/>
        <end position="64"/>
    </location>
</feature>
<gene>
    <name evidence="2" type="ORF">P43SY_000969</name>
</gene>
<keyword evidence="1" id="KW-0472">Membrane</keyword>
<dbReference type="EMBL" id="JAKCXM010000439">
    <property type="protein sequence ID" value="KAJ0394048.1"/>
    <property type="molecule type" value="Genomic_DNA"/>
</dbReference>
<feature type="transmembrane region" description="Helical" evidence="1">
    <location>
        <begin position="20"/>
        <end position="37"/>
    </location>
</feature>
<protein>
    <recommendedName>
        <fullName evidence="4">Transmembrane protein</fullName>
    </recommendedName>
</protein>
<organism evidence="2 3">
    <name type="scientific">Pythium insidiosum</name>
    <name type="common">Pythiosis disease agent</name>
    <dbReference type="NCBI Taxonomy" id="114742"/>
    <lineage>
        <taxon>Eukaryota</taxon>
        <taxon>Sar</taxon>
        <taxon>Stramenopiles</taxon>
        <taxon>Oomycota</taxon>
        <taxon>Peronosporomycetes</taxon>
        <taxon>Pythiales</taxon>
        <taxon>Pythiaceae</taxon>
        <taxon>Pythium</taxon>
    </lineage>
</organism>
<proteinExistence type="predicted"/>
<evidence type="ECO:0008006" key="4">
    <source>
        <dbReference type="Google" id="ProtNLM"/>
    </source>
</evidence>
<reference evidence="2" key="1">
    <citation type="submission" date="2021-12" db="EMBL/GenBank/DDBJ databases">
        <title>Prjna785345.</title>
        <authorList>
            <person name="Rujirawat T."/>
            <person name="Krajaejun T."/>
        </authorList>
    </citation>
    <scope>NUCLEOTIDE SEQUENCE</scope>
    <source>
        <strain evidence="2">Pi057C3</strain>
    </source>
</reference>
<keyword evidence="1" id="KW-1133">Transmembrane helix</keyword>
<dbReference type="Proteomes" id="UP001209570">
    <property type="component" value="Unassembled WGS sequence"/>
</dbReference>
<name>A0AAD5Q3B4_PYTIN</name>
<comment type="caution">
    <text evidence="2">The sequence shown here is derived from an EMBL/GenBank/DDBJ whole genome shotgun (WGS) entry which is preliminary data.</text>
</comment>
<evidence type="ECO:0000256" key="1">
    <source>
        <dbReference type="SAM" id="Phobius"/>
    </source>
</evidence>
<dbReference type="AlphaFoldDB" id="A0AAD5Q3B4"/>
<evidence type="ECO:0000313" key="2">
    <source>
        <dbReference type="EMBL" id="KAJ0394048.1"/>
    </source>
</evidence>